<dbReference type="PANTHER" id="PTHR30636">
    <property type="entry name" value="UPF0701 PROTEIN YICC"/>
    <property type="match status" value="1"/>
</dbReference>
<evidence type="ECO:0000259" key="6">
    <source>
        <dbReference type="Pfam" id="PF03755"/>
    </source>
</evidence>
<dbReference type="GO" id="GO:0004521">
    <property type="term" value="F:RNA endonuclease activity"/>
    <property type="evidence" value="ECO:0007669"/>
    <property type="project" value="InterPro"/>
</dbReference>
<keyword evidence="3" id="KW-0255">Endonuclease</keyword>
<dbReference type="RefSeq" id="WP_035659638.1">
    <property type="nucleotide sequence ID" value="NZ_JNCA01000016.1"/>
</dbReference>
<evidence type="ECO:0000256" key="5">
    <source>
        <dbReference type="ARBA" id="ARBA00035648"/>
    </source>
</evidence>
<dbReference type="InterPro" id="IPR013551">
    <property type="entry name" value="YicC-like_C"/>
</dbReference>
<evidence type="ECO:0000256" key="4">
    <source>
        <dbReference type="ARBA" id="ARBA00022801"/>
    </source>
</evidence>
<dbReference type="Pfam" id="PF03755">
    <property type="entry name" value="YicC-like_N"/>
    <property type="match status" value="1"/>
</dbReference>
<evidence type="ECO:0000313" key="9">
    <source>
        <dbReference type="Proteomes" id="UP000027064"/>
    </source>
</evidence>
<evidence type="ECO:0000256" key="3">
    <source>
        <dbReference type="ARBA" id="ARBA00022759"/>
    </source>
</evidence>
<dbReference type="STRING" id="1492738.FEM21_18010"/>
<accession>A0A066WX23</accession>
<proteinExistence type="inferred from homology"/>
<keyword evidence="2" id="KW-0540">Nuclease</keyword>
<organism evidence="8 9">
    <name type="scientific">Flavobacterium seoulense</name>
    <dbReference type="NCBI Taxonomy" id="1492738"/>
    <lineage>
        <taxon>Bacteria</taxon>
        <taxon>Pseudomonadati</taxon>
        <taxon>Bacteroidota</taxon>
        <taxon>Flavobacteriia</taxon>
        <taxon>Flavobacteriales</taxon>
        <taxon>Flavobacteriaceae</taxon>
        <taxon>Flavobacterium</taxon>
    </lineage>
</organism>
<comment type="caution">
    <text evidence="8">The sequence shown here is derived from an EMBL/GenBank/DDBJ whole genome shotgun (WGS) entry which is preliminary data.</text>
</comment>
<dbReference type="GO" id="GO:0016787">
    <property type="term" value="F:hydrolase activity"/>
    <property type="evidence" value="ECO:0007669"/>
    <property type="project" value="UniProtKB-KW"/>
</dbReference>
<dbReference type="Pfam" id="PF08340">
    <property type="entry name" value="YicC-like_C"/>
    <property type="match status" value="1"/>
</dbReference>
<dbReference type="OrthoDB" id="9771229at2"/>
<comment type="cofactor">
    <cofactor evidence="1">
        <name>a divalent metal cation</name>
        <dbReference type="ChEBI" id="CHEBI:60240"/>
    </cofactor>
</comment>
<evidence type="ECO:0008006" key="10">
    <source>
        <dbReference type="Google" id="ProtNLM"/>
    </source>
</evidence>
<evidence type="ECO:0000256" key="1">
    <source>
        <dbReference type="ARBA" id="ARBA00001968"/>
    </source>
</evidence>
<evidence type="ECO:0000259" key="7">
    <source>
        <dbReference type="Pfam" id="PF08340"/>
    </source>
</evidence>
<evidence type="ECO:0000313" key="8">
    <source>
        <dbReference type="EMBL" id="KDN55210.1"/>
    </source>
</evidence>
<name>A0A066WX23_9FLAO</name>
<dbReference type="eggNOG" id="COG1561">
    <property type="taxonomic scope" value="Bacteria"/>
</dbReference>
<dbReference type="EMBL" id="JNCA01000016">
    <property type="protein sequence ID" value="KDN55210.1"/>
    <property type="molecule type" value="Genomic_DNA"/>
</dbReference>
<sequence length="286" mass="33063">MIQSMTGFGKATLQLPTKKITVEVKSLNSKGLDLNVRIPSLYREMELGLRTQIASKLERGKVDFSIFIESTAEQTSTKVNVPIVKGYINQLREIYADADETELMKMAVRMPDTLKVEREEIDLNEWAKIKEVIDESINNILSFRKDEGVSLEKEFQLRIGNIRQYMNDALALDPERVQAIRDRLQTAIDELKVNVDENRFEQELIYYLEKLDITEEKVRLTNHLDYFLETIKGTEANGRKLGFITQEMGREINTMGSKSNHAQMQKLVVMMKDELEKIKEQVLNVL</sequence>
<feature type="domain" description="Endoribonuclease YicC-like N-terminal" evidence="6">
    <location>
        <begin position="2"/>
        <end position="152"/>
    </location>
</feature>
<keyword evidence="4" id="KW-0378">Hydrolase</keyword>
<protein>
    <recommendedName>
        <fullName evidence="10">YicC family protein</fullName>
    </recommendedName>
</protein>
<comment type="similarity">
    <text evidence="5">Belongs to the YicC/YloC family.</text>
</comment>
<dbReference type="PATRIC" id="fig|1492738.3.peg.1790"/>
<dbReference type="AlphaFoldDB" id="A0A066WX23"/>
<dbReference type="NCBIfam" id="TIGR00255">
    <property type="entry name" value="YicC/YloC family endoribonuclease"/>
    <property type="match status" value="1"/>
</dbReference>
<dbReference type="InterPro" id="IPR013527">
    <property type="entry name" value="YicC-like_N"/>
</dbReference>
<dbReference type="Proteomes" id="UP000027064">
    <property type="component" value="Unassembled WGS sequence"/>
</dbReference>
<feature type="domain" description="Endoribonuclease YicC-like C-terminal" evidence="7">
    <location>
        <begin position="173"/>
        <end position="285"/>
    </location>
</feature>
<dbReference type="PANTHER" id="PTHR30636:SF3">
    <property type="entry name" value="UPF0701 PROTEIN YICC"/>
    <property type="match status" value="1"/>
</dbReference>
<reference evidence="8 9" key="1">
    <citation type="submission" date="2014-05" db="EMBL/GenBank/DDBJ databases">
        <title>Genome Sequence of Flavobacterium sp. EM1321.</title>
        <authorList>
            <person name="Shin S.-K."/>
            <person name="Yi H."/>
        </authorList>
    </citation>
    <scope>NUCLEOTIDE SEQUENCE [LARGE SCALE GENOMIC DNA]</scope>
    <source>
        <strain evidence="8 9">EM1321</strain>
    </source>
</reference>
<evidence type="ECO:0000256" key="2">
    <source>
        <dbReference type="ARBA" id="ARBA00022722"/>
    </source>
</evidence>
<dbReference type="InterPro" id="IPR005229">
    <property type="entry name" value="YicC/YloC-like"/>
</dbReference>
<keyword evidence="9" id="KW-1185">Reference proteome</keyword>
<gene>
    <name evidence="8" type="ORF">FEM21_18010</name>
</gene>